<dbReference type="EMBL" id="UYRU01056670">
    <property type="protein sequence ID" value="VDN13544.1"/>
    <property type="molecule type" value="Genomic_DNA"/>
</dbReference>
<feature type="transmembrane region" description="Helical" evidence="1">
    <location>
        <begin position="193"/>
        <end position="216"/>
    </location>
</feature>
<keyword evidence="3" id="KW-1185">Reference proteome</keyword>
<sequence>MNNLEGDTDGLGDLPGPGQLEPIRMGKKYVASSRKPVGELSKRTRTICFLGSLLALFLILIEIIFMLFSLGMGKPCHMVSSLIVSVSLLAICIIIVEWIKSWLFRESSPMWLVPQKKSTIAETNAHLVMLASALQAPVTSGPLSPINQEAVTNKPGEFDRPKLEMHDVLKSEPEDMYEGGGGFRGRIADYRNFDVATCIASMFLLILYIVTSLLLLRGLVITIPKTSTKSNSISNRGERSLKCPEEYYSRGFNFVVFNLAMIGLRAVVFLTSKTCKGLFIIFCRRNKSNKEVPMVTNNALNGFLPHLRKHDEGFDDPYSEE</sequence>
<reference evidence="2 3" key="1">
    <citation type="submission" date="2018-11" db="EMBL/GenBank/DDBJ databases">
        <authorList>
            <consortium name="Pathogen Informatics"/>
        </authorList>
    </citation>
    <scope>NUCLEOTIDE SEQUENCE [LARGE SCALE GENOMIC DNA]</scope>
</reference>
<organism evidence="2 3">
    <name type="scientific">Dibothriocephalus latus</name>
    <name type="common">Fish tapeworm</name>
    <name type="synonym">Diphyllobothrium latum</name>
    <dbReference type="NCBI Taxonomy" id="60516"/>
    <lineage>
        <taxon>Eukaryota</taxon>
        <taxon>Metazoa</taxon>
        <taxon>Spiralia</taxon>
        <taxon>Lophotrochozoa</taxon>
        <taxon>Platyhelminthes</taxon>
        <taxon>Cestoda</taxon>
        <taxon>Eucestoda</taxon>
        <taxon>Diphyllobothriidea</taxon>
        <taxon>Diphyllobothriidae</taxon>
        <taxon>Dibothriocephalus</taxon>
    </lineage>
</organism>
<evidence type="ECO:0000256" key="1">
    <source>
        <dbReference type="SAM" id="Phobius"/>
    </source>
</evidence>
<accession>A0A3P7LA26</accession>
<feature type="transmembrane region" description="Helical" evidence="1">
    <location>
        <begin position="78"/>
        <end position="99"/>
    </location>
</feature>
<protein>
    <submittedName>
        <fullName evidence="2">Uncharacterized protein</fullName>
    </submittedName>
</protein>
<proteinExistence type="predicted"/>
<keyword evidence="1" id="KW-1133">Transmembrane helix</keyword>
<evidence type="ECO:0000313" key="3">
    <source>
        <dbReference type="Proteomes" id="UP000281553"/>
    </source>
</evidence>
<dbReference type="OrthoDB" id="10428718at2759"/>
<dbReference type="AlphaFoldDB" id="A0A3P7LA26"/>
<feature type="transmembrane region" description="Helical" evidence="1">
    <location>
        <begin position="47"/>
        <end position="72"/>
    </location>
</feature>
<dbReference type="Proteomes" id="UP000281553">
    <property type="component" value="Unassembled WGS sequence"/>
</dbReference>
<gene>
    <name evidence="2" type="ORF">DILT_LOCUS9375</name>
</gene>
<keyword evidence="1" id="KW-0812">Transmembrane</keyword>
<name>A0A3P7LA26_DIBLA</name>
<evidence type="ECO:0000313" key="2">
    <source>
        <dbReference type="EMBL" id="VDN13544.1"/>
    </source>
</evidence>
<keyword evidence="1" id="KW-0472">Membrane</keyword>